<dbReference type="AlphaFoldDB" id="A0AAP3AQD5"/>
<organism evidence="1 2">
    <name type="scientific">Riemerella anatipestifer</name>
    <name type="common">Moraxella anatipestifer</name>
    <dbReference type="NCBI Taxonomy" id="34085"/>
    <lineage>
        <taxon>Bacteria</taxon>
        <taxon>Pseudomonadati</taxon>
        <taxon>Bacteroidota</taxon>
        <taxon>Flavobacteriia</taxon>
        <taxon>Flavobacteriales</taxon>
        <taxon>Weeksellaceae</taxon>
        <taxon>Riemerella</taxon>
    </lineage>
</organism>
<dbReference type="Proteomes" id="UP001207440">
    <property type="component" value="Unassembled WGS sequence"/>
</dbReference>
<dbReference type="InterPro" id="IPR047690">
    <property type="entry name" value="IPExxxVDY_fam"/>
</dbReference>
<dbReference type="NCBIfam" id="NF033205">
    <property type="entry name" value="IPExxxVDY"/>
    <property type="match status" value="1"/>
</dbReference>
<gene>
    <name evidence="1" type="ORF">OKE68_10700</name>
</gene>
<protein>
    <submittedName>
        <fullName evidence="1">IPExxxVDY family protein</fullName>
    </submittedName>
</protein>
<accession>A0AAP3AQD5</accession>
<comment type="caution">
    <text evidence="1">The sequence shown here is derived from an EMBL/GenBank/DDBJ whole genome shotgun (WGS) entry which is preliminary data.</text>
</comment>
<dbReference type="RefSeq" id="WP_064971143.1">
    <property type="nucleotide sequence ID" value="NZ_CP029760.1"/>
</dbReference>
<evidence type="ECO:0000313" key="1">
    <source>
        <dbReference type="EMBL" id="MCW0524781.1"/>
    </source>
</evidence>
<dbReference type="EMBL" id="JAOZYT010000099">
    <property type="protein sequence ID" value="MCW0524781.1"/>
    <property type="molecule type" value="Genomic_DNA"/>
</dbReference>
<evidence type="ECO:0000313" key="2">
    <source>
        <dbReference type="Proteomes" id="UP001207440"/>
    </source>
</evidence>
<name>A0AAP3AQD5_RIEAN</name>
<reference evidence="1" key="1">
    <citation type="submission" date="2022-10" db="EMBL/GenBank/DDBJ databases">
        <title>Sifting through the core-genome to identify putative cross-protective antigens against Riemerella anatipestifer.</title>
        <authorList>
            <person name="Zheng X."/>
            <person name="Zhang W."/>
        </authorList>
    </citation>
    <scope>NUCLEOTIDE SEQUENCE</scope>
    <source>
        <strain evidence="1">ZWRA178</strain>
    </source>
</reference>
<sequence>MKDNKIFLDIEEEEISIGLLRLSRKIQDCELFFNINLLNSFKFSREKDFILKKGGRLYLFVQYQTYDEITKCTYSFIANKFYDTKLEDGTHYDLFSNLVEETYLLPEYRDVDYILLTKDFLSDFSVILLPDNLVFPIQEMLLSPEQELYQTIQYYE</sequence>
<proteinExistence type="predicted"/>